<dbReference type="AlphaFoldDB" id="A0A1B0DDA1"/>
<dbReference type="Proteomes" id="UP000092462">
    <property type="component" value="Unassembled WGS sequence"/>
</dbReference>
<keyword evidence="3" id="KW-1185">Reference proteome</keyword>
<organism evidence="2 3">
    <name type="scientific">Phlebotomus papatasi</name>
    <name type="common">Sandfly</name>
    <dbReference type="NCBI Taxonomy" id="29031"/>
    <lineage>
        <taxon>Eukaryota</taxon>
        <taxon>Metazoa</taxon>
        <taxon>Ecdysozoa</taxon>
        <taxon>Arthropoda</taxon>
        <taxon>Hexapoda</taxon>
        <taxon>Insecta</taxon>
        <taxon>Pterygota</taxon>
        <taxon>Neoptera</taxon>
        <taxon>Endopterygota</taxon>
        <taxon>Diptera</taxon>
        <taxon>Nematocera</taxon>
        <taxon>Psychodoidea</taxon>
        <taxon>Psychodidae</taxon>
        <taxon>Phlebotomus</taxon>
        <taxon>Phlebotomus</taxon>
    </lineage>
</organism>
<feature type="region of interest" description="Disordered" evidence="1">
    <location>
        <begin position="282"/>
        <end position="333"/>
    </location>
</feature>
<dbReference type="PANTHER" id="PTHR28598">
    <property type="entry name" value="STAGA COMPLEX 65 SUBUNIT GAMMA"/>
    <property type="match status" value="1"/>
</dbReference>
<dbReference type="RefSeq" id="XP_055711010.1">
    <property type="nucleotide sequence ID" value="XM_055855035.1"/>
</dbReference>
<feature type="region of interest" description="Disordered" evidence="1">
    <location>
        <begin position="1"/>
        <end position="23"/>
    </location>
</feature>
<dbReference type="InterPro" id="IPR039460">
    <property type="entry name" value="SUPT7L/Spt7"/>
</dbReference>
<dbReference type="GO" id="GO:0003713">
    <property type="term" value="F:transcription coactivator activity"/>
    <property type="evidence" value="ECO:0007669"/>
    <property type="project" value="TreeGrafter"/>
</dbReference>
<feature type="compositionally biased region" description="Polar residues" evidence="1">
    <location>
        <begin position="282"/>
        <end position="299"/>
    </location>
</feature>
<name>A0A1B0DDA1_PHLPP</name>
<sequence length="333" mass="37936">MINRSHWGGFTDGSDKKKENQPNDIIYSESRCDLLAELQQSRETHQAQTEKLHSENVIVTQTVEVINQREMIQTLIDTYVDKSGLNYVLNPCQKMPRIEFPPGNSANLIKENNNPFCFNQPRETRFTRGEQTKTFPRLERAEVDAAIRRSLGGLLKVAGFTEAQDSAMVMFVDAVDYFYKSLMEYSNEMISQNPDTERHRHFDVMTLEKAYMAMSGRSLTTLHNYYKDNVIGRNRIEIKDFKNISQEYNKFMQESQNMHKSSSSIKEEDYLAFMDFSVASRADSSVQENPQSNIQSESGDLSGFRDIFEGDLLSTGTTDGSSSSQQGLEPGLG</sequence>
<protein>
    <recommendedName>
        <fullName evidence="4">Bromodomain associated domain-containing protein</fullName>
    </recommendedName>
</protein>
<accession>A0A1B0DDA1</accession>
<dbReference type="EMBL" id="AJVK01031805">
    <property type="status" value="NOT_ANNOTATED_CDS"/>
    <property type="molecule type" value="Genomic_DNA"/>
</dbReference>
<dbReference type="PANTHER" id="PTHR28598:SF1">
    <property type="entry name" value="STAGA COMPLEX 65 SUBUNIT GAMMA"/>
    <property type="match status" value="1"/>
</dbReference>
<dbReference type="EnsemblMetazoa" id="PPAI005872-RA">
    <property type="protein sequence ID" value="PPAI005872-PA"/>
    <property type="gene ID" value="PPAI005872"/>
</dbReference>
<dbReference type="VEuPathDB" id="VectorBase:PPAPM1_007690"/>
<dbReference type="GeneID" id="129806442"/>
<dbReference type="OrthoDB" id="7845034at2759"/>
<dbReference type="GO" id="GO:0000124">
    <property type="term" value="C:SAGA complex"/>
    <property type="evidence" value="ECO:0007669"/>
    <property type="project" value="InterPro"/>
</dbReference>
<evidence type="ECO:0008006" key="4">
    <source>
        <dbReference type="Google" id="ProtNLM"/>
    </source>
</evidence>
<proteinExistence type="predicted"/>
<evidence type="ECO:0000313" key="3">
    <source>
        <dbReference type="Proteomes" id="UP000092462"/>
    </source>
</evidence>
<evidence type="ECO:0000313" key="2">
    <source>
        <dbReference type="EnsemblMetazoa" id="PPAI005872-PA"/>
    </source>
</evidence>
<feature type="compositionally biased region" description="Low complexity" evidence="1">
    <location>
        <begin position="310"/>
        <end position="333"/>
    </location>
</feature>
<dbReference type="VEuPathDB" id="VectorBase:PPAI005872"/>
<dbReference type="KEGG" id="ppap:129806442"/>
<evidence type="ECO:0000256" key="1">
    <source>
        <dbReference type="SAM" id="MobiDB-lite"/>
    </source>
</evidence>
<reference evidence="2" key="1">
    <citation type="submission" date="2022-08" db="UniProtKB">
        <authorList>
            <consortium name="EnsemblMetazoa"/>
        </authorList>
    </citation>
    <scope>IDENTIFICATION</scope>
    <source>
        <strain evidence="2">Israel</strain>
    </source>
</reference>